<sequence length="183" mass="20032">MEPPTVGDFNETVREYLGRAGDLSNTTHVRGRAYEDALAYVFKSIPGCDIQRNSLNQFLSEEIDLSVMNFQDLDGLRALPEIFLVECKNWSEPVDSATVTTFASKIRHRGCTLGVLVAANGVTGDPHQRTAAYQSAALALAEKTRILLLTTDDLHGLTCARDVVVLLHRRLLDLVAAGTFTLA</sequence>
<gene>
    <name evidence="2" type="ORF">EKG83_27205</name>
</gene>
<feature type="domain" description="Restriction endonuclease type IV Mrr" evidence="1">
    <location>
        <begin position="81"/>
        <end position="153"/>
    </location>
</feature>
<dbReference type="GO" id="GO:0003677">
    <property type="term" value="F:DNA binding"/>
    <property type="evidence" value="ECO:0007669"/>
    <property type="project" value="InterPro"/>
</dbReference>
<reference evidence="3" key="1">
    <citation type="journal article" date="2021" name="Curr. Microbiol.">
        <title>Complete genome of nocamycin-producing strain Saccharothrix syringae NRRL B-16468 reveals the biosynthetic potential for secondary metabolites.</title>
        <authorList>
            <person name="Mo X."/>
            <person name="Yang S."/>
        </authorList>
    </citation>
    <scope>NUCLEOTIDE SEQUENCE [LARGE SCALE GENOMIC DNA]</scope>
    <source>
        <strain evidence="3">ATCC 51364 / DSM 43886 / JCM 6844 / KCTC 9398 / NBRC 14523 / NRRL B-16468 / INA 2240</strain>
    </source>
</reference>
<organism evidence="2 3">
    <name type="scientific">Saccharothrix syringae</name>
    <name type="common">Nocardiopsis syringae</name>
    <dbReference type="NCBI Taxonomy" id="103733"/>
    <lineage>
        <taxon>Bacteria</taxon>
        <taxon>Bacillati</taxon>
        <taxon>Actinomycetota</taxon>
        <taxon>Actinomycetes</taxon>
        <taxon>Pseudonocardiales</taxon>
        <taxon>Pseudonocardiaceae</taxon>
        <taxon>Saccharothrix</taxon>
    </lineage>
</organism>
<protein>
    <recommendedName>
        <fullName evidence="1">Restriction endonuclease type IV Mrr domain-containing protein</fullName>
    </recommendedName>
</protein>
<dbReference type="GO" id="GO:0009307">
    <property type="term" value="P:DNA restriction-modification system"/>
    <property type="evidence" value="ECO:0007669"/>
    <property type="project" value="InterPro"/>
</dbReference>
<dbReference type="OrthoDB" id="1426537at2"/>
<dbReference type="KEGG" id="ssyi:EKG83_27205"/>
<dbReference type="InterPro" id="IPR011335">
    <property type="entry name" value="Restrct_endonuc-II-like"/>
</dbReference>
<keyword evidence="3" id="KW-1185">Reference proteome</keyword>
<dbReference type="Pfam" id="PF04471">
    <property type="entry name" value="Mrr_cat"/>
    <property type="match status" value="1"/>
</dbReference>
<dbReference type="GO" id="GO:0004519">
    <property type="term" value="F:endonuclease activity"/>
    <property type="evidence" value="ECO:0007669"/>
    <property type="project" value="InterPro"/>
</dbReference>
<proteinExistence type="predicted"/>
<dbReference type="AlphaFoldDB" id="A0A5Q0H3Z3"/>
<name>A0A5Q0H3Z3_SACSY</name>
<accession>A0A5Q0H3Z3</accession>
<dbReference type="InterPro" id="IPR007560">
    <property type="entry name" value="Restrct_endonuc_IV_Mrr"/>
</dbReference>
<dbReference type="Proteomes" id="UP000325787">
    <property type="component" value="Chromosome"/>
</dbReference>
<dbReference type="EMBL" id="CP034550">
    <property type="protein sequence ID" value="QFZ20604.1"/>
    <property type="molecule type" value="Genomic_DNA"/>
</dbReference>
<evidence type="ECO:0000313" key="2">
    <source>
        <dbReference type="EMBL" id="QFZ20604.1"/>
    </source>
</evidence>
<dbReference type="SUPFAM" id="SSF52980">
    <property type="entry name" value="Restriction endonuclease-like"/>
    <property type="match status" value="1"/>
</dbReference>
<evidence type="ECO:0000313" key="3">
    <source>
        <dbReference type="Proteomes" id="UP000325787"/>
    </source>
</evidence>
<evidence type="ECO:0000259" key="1">
    <source>
        <dbReference type="Pfam" id="PF04471"/>
    </source>
</evidence>